<dbReference type="eggNOG" id="ENOG502ZKXF">
    <property type="taxonomic scope" value="Bacteria"/>
</dbReference>
<keyword evidence="1" id="KW-1133">Transmembrane helix</keyword>
<dbReference type="EMBL" id="CP001108">
    <property type="protein sequence ID" value="ACF45770.1"/>
    <property type="molecule type" value="Genomic_DNA"/>
</dbReference>
<evidence type="ECO:0000256" key="1">
    <source>
        <dbReference type="SAM" id="Phobius"/>
    </source>
</evidence>
<protein>
    <recommendedName>
        <fullName evidence="4">Arginine N-succinyltransferase</fullName>
    </recommendedName>
</protein>
<dbReference type="RefSeq" id="WP_012505307.1">
    <property type="nucleotide sequence ID" value="NC_011059.1"/>
</dbReference>
<gene>
    <name evidence="2" type="ordered locus">Paes_0723</name>
</gene>
<dbReference type="HOGENOM" id="CLU_103735_0_0_10"/>
<evidence type="ECO:0008006" key="4">
    <source>
        <dbReference type="Google" id="ProtNLM"/>
    </source>
</evidence>
<evidence type="ECO:0000313" key="2">
    <source>
        <dbReference type="EMBL" id="ACF45770.1"/>
    </source>
</evidence>
<accession>B4S6L5</accession>
<dbReference type="AlphaFoldDB" id="B4S6L5"/>
<proteinExistence type="predicted"/>
<dbReference type="STRING" id="290512.Paes_0723"/>
<dbReference type="KEGG" id="paa:Paes_0723"/>
<dbReference type="Proteomes" id="UP000002725">
    <property type="component" value="Chromosome"/>
</dbReference>
<feature type="transmembrane region" description="Helical" evidence="1">
    <location>
        <begin position="20"/>
        <end position="43"/>
    </location>
</feature>
<name>B4S6L5_PROA2</name>
<evidence type="ECO:0000313" key="3">
    <source>
        <dbReference type="Proteomes" id="UP000002725"/>
    </source>
</evidence>
<reference evidence="2" key="1">
    <citation type="submission" date="2008-06" db="EMBL/GenBank/DDBJ databases">
        <title>Complete sequence of chromosome of Prosthecochloris aestuarii DSM 271.</title>
        <authorList>
            <consortium name="US DOE Joint Genome Institute"/>
            <person name="Lucas S."/>
            <person name="Copeland A."/>
            <person name="Lapidus A."/>
            <person name="Glavina del Rio T."/>
            <person name="Dalin E."/>
            <person name="Tice H."/>
            <person name="Bruce D."/>
            <person name="Goodwin L."/>
            <person name="Pitluck S."/>
            <person name="Schmutz J."/>
            <person name="Larimer F."/>
            <person name="Land M."/>
            <person name="Hauser L."/>
            <person name="Kyrpides N."/>
            <person name="Anderson I."/>
            <person name="Liu Z."/>
            <person name="Li T."/>
            <person name="Zhao F."/>
            <person name="Overmann J."/>
            <person name="Bryant D.A."/>
            <person name="Richardson P."/>
        </authorList>
    </citation>
    <scope>NUCLEOTIDE SEQUENCE [LARGE SCALE GENOMIC DNA]</scope>
    <source>
        <strain evidence="2">DSM 271</strain>
    </source>
</reference>
<organism evidence="2 3">
    <name type="scientific">Prosthecochloris aestuarii (strain DSM 271 / SK 413)</name>
    <dbReference type="NCBI Taxonomy" id="290512"/>
    <lineage>
        <taxon>Bacteria</taxon>
        <taxon>Pseudomonadati</taxon>
        <taxon>Chlorobiota</taxon>
        <taxon>Chlorobiia</taxon>
        <taxon>Chlorobiales</taxon>
        <taxon>Chlorobiaceae</taxon>
        <taxon>Prosthecochloris</taxon>
    </lineage>
</organism>
<keyword evidence="3" id="KW-1185">Reference proteome</keyword>
<keyword evidence="1" id="KW-0472">Membrane</keyword>
<sequence length="234" mass="25353">MDTRSLSSEKKPGGYTGLQVFGFVAAGVVAAIVATVFVFRFFFFPAPFKPVELNDRERRDLGVKLEKIESVSGIALEDMFGPVSPDELTSQGVLKPEAYSEAEASRRVALTEREFNALIANNTELARKLAIDFAPDLISAKLLVPVDPDFPILGGKTIRVRAGLELALRQGRPVVKLRGVSLMGIALPNAWLGGIKNVDLIEQYGGGPGFWKGFADGVDTVMVTDGRLVILFNE</sequence>
<keyword evidence="1" id="KW-0812">Transmembrane</keyword>